<evidence type="ECO:0000256" key="1">
    <source>
        <dbReference type="SAM" id="Phobius"/>
    </source>
</evidence>
<gene>
    <name evidence="2" type="ORF">DEAC_c02860</name>
</gene>
<dbReference type="NCBIfam" id="TIGR04086">
    <property type="entry name" value="TIGR04086_membr"/>
    <property type="match status" value="1"/>
</dbReference>
<keyword evidence="1" id="KW-1133">Transmembrane helix</keyword>
<organism evidence="2 3">
    <name type="scientific">Desulfosporosinus acididurans</name>
    <dbReference type="NCBI Taxonomy" id="476652"/>
    <lineage>
        <taxon>Bacteria</taxon>
        <taxon>Bacillati</taxon>
        <taxon>Bacillota</taxon>
        <taxon>Clostridia</taxon>
        <taxon>Eubacteriales</taxon>
        <taxon>Desulfitobacteriaceae</taxon>
        <taxon>Desulfosporosinus</taxon>
    </lineage>
</organism>
<feature type="transmembrane region" description="Helical" evidence="1">
    <location>
        <begin position="43"/>
        <end position="60"/>
    </location>
</feature>
<evidence type="ECO:0008006" key="4">
    <source>
        <dbReference type="Google" id="ProtNLM"/>
    </source>
</evidence>
<reference evidence="2 3" key="1">
    <citation type="submission" date="2015-06" db="EMBL/GenBank/DDBJ databases">
        <title>Draft genome of the moderately acidophilic sulfate reducer Candidatus Desulfosporosinus acididurans strain M1.</title>
        <authorList>
            <person name="Poehlein A."/>
            <person name="Petzsch P."/>
            <person name="Johnson B.D."/>
            <person name="Schloemann M."/>
            <person name="Daniel R."/>
            <person name="Muehling M."/>
        </authorList>
    </citation>
    <scope>NUCLEOTIDE SEQUENCE [LARGE SCALE GENOMIC DNA]</scope>
    <source>
        <strain evidence="2 3">M1</strain>
    </source>
</reference>
<protein>
    <recommendedName>
        <fullName evidence="4">TIGR04086 family membrane protein</fullName>
    </recommendedName>
</protein>
<keyword evidence="1" id="KW-0812">Transmembrane</keyword>
<dbReference type="AlphaFoldDB" id="A0A0J1FWW0"/>
<evidence type="ECO:0000313" key="3">
    <source>
        <dbReference type="Proteomes" id="UP000036356"/>
    </source>
</evidence>
<name>A0A0J1FWW0_9FIRM</name>
<dbReference type="RefSeq" id="WP_047808218.1">
    <property type="nucleotide sequence ID" value="NZ_LDZY01000001.1"/>
</dbReference>
<proteinExistence type="predicted"/>
<feature type="transmembrane region" description="Helical" evidence="1">
    <location>
        <begin position="67"/>
        <end position="91"/>
    </location>
</feature>
<keyword evidence="3" id="KW-1185">Reference proteome</keyword>
<accession>A0A0J1FWW0</accession>
<feature type="transmembrane region" description="Helical" evidence="1">
    <location>
        <begin position="103"/>
        <end position="120"/>
    </location>
</feature>
<dbReference type="EMBL" id="LDZY01000001">
    <property type="protein sequence ID" value="KLU67879.1"/>
    <property type="molecule type" value="Genomic_DNA"/>
</dbReference>
<dbReference type="PATRIC" id="fig|476652.3.peg.284"/>
<comment type="caution">
    <text evidence="2">The sequence shown here is derived from an EMBL/GenBank/DDBJ whole genome shotgun (WGS) entry which is preliminary data.</text>
</comment>
<dbReference type="Proteomes" id="UP000036356">
    <property type="component" value="Unassembled WGS sequence"/>
</dbReference>
<keyword evidence="1" id="KW-0472">Membrane</keyword>
<dbReference type="STRING" id="476652.DEAC_c02860"/>
<dbReference type="Pfam" id="PF12670">
    <property type="entry name" value="DUF3792"/>
    <property type="match status" value="1"/>
</dbReference>
<sequence length="123" mass="12940">MTKSFQLTMILKGILLATVLALLLSVVFGIVLSYTSVPESDLFLNIIFGFSVFAASFITAHQAGTKGLYYGLAIGLGFSLIVLILSAVLWSDAPSWLRMGEKAVIALVSGGIGGIIGVLFPNT</sequence>
<dbReference type="InterPro" id="IPR023804">
    <property type="entry name" value="DUF3792_TM"/>
</dbReference>
<evidence type="ECO:0000313" key="2">
    <source>
        <dbReference type="EMBL" id="KLU67879.1"/>
    </source>
</evidence>